<keyword evidence="2 3" id="KW-0067">ATP-binding</keyword>
<sequence>MRTTVHPDPPATTVDVEVAPGTSAGEVRRRLALLTGDPGWAGPAARLHVDDVALDDTHPAGAEPFLPGARLSRRPGAPHPAQAAVRADAHVAVVAGPGAGTLVAVPQAGPLLLGAGAAGPRATDGTAGPDGTDGIDGIDGIDGTVEVRTVRLRTQVRAAHAGTGHGRTAVHLARPVRRPTRGPAAGRRRTRRLRPGRWSRWRTGEALHVGRSVLVLRTPADLLHPPPARPRRRLPVWAWSGLATTATSVALAVALRQPVLLVGAALGLVALLAGRAPDGSGPRADGDRHSPADVAARHALTLLGATARPSDGDGAARSDRPGPGRGRRAATDPGGTPDGDVALVGTRADVLGAARALVLHRLGTAPATRLAVLTHDPASWAWSRWWAPATGLPSPDARGPHLVVVDGHAAGLGRWRAARPPGQTVLVVGAQQPPAWVRTVVTVTGAARPRPARRRRRAARGLRASTPRPGHRPGAAAPVELVPADVADRYARDHVAHLARTGVGPGTPGPAAADPAGPAHVATLGDLDGVPVADPAAVAAAWARTPDRLRLALGTGPAGTTTVLDLDADGPHLLVAGTTGAGKSELLTTLVLAAALSRPPDRLALLLVDFKGGTGLGPVASLPHVVGHVDDLDAARARRALVGLRAELRRRERVLAAHGATHLRDLDPAAVGTPPRLLVVVDELRALLDDVPDASAVLARIAAQGRALGVHLVLATQRPAGTVTAELRANVTARLCLRVADPADSRDVLEVPDAAAIDPRRPGRALLRTGPGAPVPLQVARARRRTSARTVRLATPWHPAVTPPWRPGAPAGPDDVAAWVAAARSAAGARRPDVTWWPELPSHVDLTEVPPGRGLAVGLADLPEEQRRAPVRWEPADGPLLVLGGARSGRSTTLRTLGTQALHAGYAVHAIGLPAPHVAALRAAGADRLGTVVPLDDPSRAARLLARLVSRAPGPPADGGDLVLVDGLDVLADRLAPLGRGEGTDLLARFCRERRTGVHLAATGPASPALLRLLGDVPHRLVLPTSDPTLDALAGVPGALAGTRTAPGRAVALLPGTTAACQVATAPVTAAPVTAAPVATPGSRSRPRTTPLRIGPLPERVPLPDARTPPEQAGLLLGHGGDGPAPTVVPVGATLLVAGPPGSGRTGALRALAHAWARRGVPVLRVAPRAEPGPWQDVAPDDLADLGGPALPAGPVRGTTPVGPALPPAGAAPPPVVLVDDADELERTAPGVLDVLAAPRGAARVAAVATTTTHAATAYRGPVAQAVRGRHLLVLDARGSAATDLLGPGAWLLVDPHRSGPGRGVLRLDRALAPVQVCASDT</sequence>
<feature type="region of interest" description="Disordered" evidence="4">
    <location>
        <begin position="1077"/>
        <end position="1105"/>
    </location>
</feature>
<reference evidence="6 7" key="1">
    <citation type="submission" date="2020-07" db="EMBL/GenBank/DDBJ databases">
        <title>Sequencing the genomes of 1000 actinobacteria strains.</title>
        <authorList>
            <person name="Klenk H.-P."/>
        </authorList>
    </citation>
    <scope>NUCLEOTIDE SEQUENCE [LARGE SCALE GENOMIC DNA]</scope>
    <source>
        <strain evidence="6 7">DSM 24482</strain>
    </source>
</reference>
<dbReference type="GO" id="GO:0005524">
    <property type="term" value="F:ATP binding"/>
    <property type="evidence" value="ECO:0007669"/>
    <property type="project" value="UniProtKB-UniRule"/>
</dbReference>
<dbReference type="PROSITE" id="PS50901">
    <property type="entry name" value="FTSK"/>
    <property type="match status" value="1"/>
</dbReference>
<protein>
    <submittedName>
        <fullName evidence="6">S-DNA-T family DNA segregation ATPase FtsK/SpoIIIE</fullName>
    </submittedName>
</protein>
<dbReference type="InterPro" id="IPR050206">
    <property type="entry name" value="FtsK/SpoIIIE/SftA"/>
</dbReference>
<evidence type="ECO:0000256" key="3">
    <source>
        <dbReference type="PROSITE-ProRule" id="PRU00289"/>
    </source>
</evidence>
<dbReference type="InterPro" id="IPR002543">
    <property type="entry name" value="FtsK_dom"/>
</dbReference>
<evidence type="ECO:0000313" key="7">
    <source>
        <dbReference type="Proteomes" id="UP000577956"/>
    </source>
</evidence>
<dbReference type="GO" id="GO:0003677">
    <property type="term" value="F:DNA binding"/>
    <property type="evidence" value="ECO:0007669"/>
    <property type="project" value="InterPro"/>
</dbReference>
<dbReference type="InterPro" id="IPR027417">
    <property type="entry name" value="P-loop_NTPase"/>
</dbReference>
<dbReference type="Gene3D" id="3.40.50.300">
    <property type="entry name" value="P-loop containing nucleotide triphosphate hydrolases"/>
    <property type="match status" value="2"/>
</dbReference>
<dbReference type="SUPFAM" id="SSF52540">
    <property type="entry name" value="P-loop containing nucleoside triphosphate hydrolases"/>
    <property type="match status" value="3"/>
</dbReference>
<evidence type="ECO:0000256" key="1">
    <source>
        <dbReference type="ARBA" id="ARBA00022741"/>
    </source>
</evidence>
<dbReference type="PANTHER" id="PTHR22683:SF1">
    <property type="entry name" value="TYPE VII SECRETION SYSTEM PROTEIN ESSC"/>
    <property type="match status" value="1"/>
</dbReference>
<gene>
    <name evidence="6" type="ORF">BKA21_000801</name>
</gene>
<dbReference type="PANTHER" id="PTHR22683">
    <property type="entry name" value="SPORULATION PROTEIN RELATED"/>
    <property type="match status" value="1"/>
</dbReference>
<feature type="region of interest" description="Disordered" evidence="4">
    <location>
        <begin position="305"/>
        <end position="341"/>
    </location>
</feature>
<evidence type="ECO:0000256" key="2">
    <source>
        <dbReference type="ARBA" id="ARBA00022840"/>
    </source>
</evidence>
<feature type="compositionally biased region" description="Low complexity" evidence="4">
    <location>
        <begin position="461"/>
        <end position="476"/>
    </location>
</feature>
<feature type="compositionally biased region" description="Basic and acidic residues" evidence="4">
    <location>
        <begin position="310"/>
        <end position="322"/>
    </location>
</feature>
<feature type="region of interest" description="Disordered" evidence="4">
    <location>
        <begin position="447"/>
        <end position="476"/>
    </location>
</feature>
<dbReference type="RefSeq" id="WP_140458525.1">
    <property type="nucleotide sequence ID" value="NZ_BONN01000006.1"/>
</dbReference>
<proteinExistence type="predicted"/>
<dbReference type="EMBL" id="JACCBK010000001">
    <property type="protein sequence ID" value="NYD85252.1"/>
    <property type="molecule type" value="Genomic_DNA"/>
</dbReference>
<evidence type="ECO:0000313" key="6">
    <source>
        <dbReference type="EMBL" id="NYD85252.1"/>
    </source>
</evidence>
<keyword evidence="1 3" id="KW-0547">Nucleotide-binding</keyword>
<feature type="compositionally biased region" description="Basic residues" evidence="4">
    <location>
        <begin position="450"/>
        <end position="460"/>
    </location>
</feature>
<evidence type="ECO:0000259" key="5">
    <source>
        <dbReference type="PROSITE" id="PS50901"/>
    </source>
</evidence>
<accession>A0A7Y9FDX7</accession>
<dbReference type="InterPro" id="IPR003593">
    <property type="entry name" value="AAA+_ATPase"/>
</dbReference>
<feature type="domain" description="FtsK" evidence="5">
    <location>
        <begin position="559"/>
        <end position="746"/>
    </location>
</feature>
<name>A0A7Y9FDX7_9CELL</name>
<comment type="caution">
    <text evidence="6">The sequence shown here is derived from an EMBL/GenBank/DDBJ whole genome shotgun (WGS) entry which is preliminary data.</text>
</comment>
<dbReference type="SMART" id="SM00382">
    <property type="entry name" value="AAA"/>
    <property type="match status" value="3"/>
</dbReference>
<dbReference type="Pfam" id="PF01580">
    <property type="entry name" value="FtsK_SpoIIIE"/>
    <property type="match status" value="1"/>
</dbReference>
<organism evidence="6 7">
    <name type="scientific">Cellulomonas oligotrophica</name>
    <dbReference type="NCBI Taxonomy" id="931536"/>
    <lineage>
        <taxon>Bacteria</taxon>
        <taxon>Bacillati</taxon>
        <taxon>Actinomycetota</taxon>
        <taxon>Actinomycetes</taxon>
        <taxon>Micrococcales</taxon>
        <taxon>Cellulomonadaceae</taxon>
        <taxon>Cellulomonas</taxon>
    </lineage>
</organism>
<feature type="binding site" evidence="3">
    <location>
        <begin position="577"/>
        <end position="584"/>
    </location>
    <ligand>
        <name>ATP</name>
        <dbReference type="ChEBI" id="CHEBI:30616"/>
    </ligand>
</feature>
<evidence type="ECO:0000256" key="4">
    <source>
        <dbReference type="SAM" id="MobiDB-lite"/>
    </source>
</evidence>
<dbReference type="Proteomes" id="UP000577956">
    <property type="component" value="Unassembled WGS sequence"/>
</dbReference>